<evidence type="ECO:0000256" key="1">
    <source>
        <dbReference type="SAM" id="Coils"/>
    </source>
</evidence>
<comment type="caution">
    <text evidence="2">The sequence shown here is derived from an EMBL/GenBank/DDBJ whole genome shotgun (WGS) entry which is preliminary data.</text>
</comment>
<dbReference type="STRING" id="1035.BN961_02851"/>
<sequence>MPIDDDDRPRPKITHQLGQDLSLLSLDDLNERIAMLEAEIERLKAEATKKRASRDAAASFFKS</sequence>
<keyword evidence="3" id="KW-1185">Reference proteome</keyword>
<evidence type="ECO:0000313" key="2">
    <source>
        <dbReference type="EMBL" id="CEG09425.1"/>
    </source>
</evidence>
<reference evidence="2 3" key="1">
    <citation type="journal article" date="2014" name="Genome Announc.">
        <title>Genome Sequence of Afipia felis Strain 76713, Isolated in Hospital Water Using an Amoeba Co-Culture Procedure.</title>
        <authorList>
            <person name="Benamar S."/>
            <person name="La Scola B."/>
            <person name="Croce O."/>
        </authorList>
    </citation>
    <scope>NUCLEOTIDE SEQUENCE [LARGE SCALE GENOMIC DNA]</scope>
    <source>
        <strain evidence="2 3">76713</strain>
    </source>
</reference>
<dbReference type="OrthoDB" id="7872350at2"/>
<protein>
    <submittedName>
        <fullName evidence="2">Small protein containing a coiled-coil domain protein</fullName>
    </submittedName>
</protein>
<organism evidence="2 3">
    <name type="scientific">Afipia felis</name>
    <name type="common">Cat scratch disease bacillus</name>
    <dbReference type="NCBI Taxonomy" id="1035"/>
    <lineage>
        <taxon>Bacteria</taxon>
        <taxon>Pseudomonadati</taxon>
        <taxon>Pseudomonadota</taxon>
        <taxon>Alphaproteobacteria</taxon>
        <taxon>Hyphomicrobiales</taxon>
        <taxon>Nitrobacteraceae</taxon>
        <taxon>Afipia</taxon>
    </lineage>
</organism>
<feature type="coiled-coil region" evidence="1">
    <location>
        <begin position="26"/>
        <end position="55"/>
    </location>
</feature>
<dbReference type="InterPro" id="IPR009579">
    <property type="entry name" value="DUF1192"/>
</dbReference>
<name>A0A090MPX3_AFIFE</name>
<keyword evidence="1" id="KW-0175">Coiled coil</keyword>
<dbReference type="Pfam" id="PF06698">
    <property type="entry name" value="DUF1192"/>
    <property type="match status" value="1"/>
</dbReference>
<accession>A0A090MPX3</accession>
<dbReference type="RefSeq" id="WP_009339809.1">
    <property type="nucleotide sequence ID" value="NZ_CCAZ020000002.1"/>
</dbReference>
<dbReference type="EMBL" id="CCAZ020000002">
    <property type="protein sequence ID" value="CEG09425.1"/>
    <property type="molecule type" value="Genomic_DNA"/>
</dbReference>
<dbReference type="AlphaFoldDB" id="A0A090MPX3"/>
<evidence type="ECO:0000313" key="3">
    <source>
        <dbReference type="Proteomes" id="UP000035762"/>
    </source>
</evidence>
<dbReference type="Proteomes" id="UP000035762">
    <property type="component" value="Unassembled WGS sequence"/>
</dbReference>
<gene>
    <name evidence="2" type="ORF">BN961_02851</name>
</gene>
<proteinExistence type="predicted"/>